<comment type="caution">
    <text evidence="1">The sequence shown here is derived from an EMBL/GenBank/DDBJ whole genome shotgun (WGS) entry which is preliminary data.</text>
</comment>
<proteinExistence type="predicted"/>
<evidence type="ECO:0000313" key="2">
    <source>
        <dbReference type="Proteomes" id="UP001162992"/>
    </source>
</evidence>
<dbReference type="Proteomes" id="UP001162992">
    <property type="component" value="Chromosome 16"/>
</dbReference>
<organism evidence="1 2">
    <name type="scientific">Diphasiastrum complanatum</name>
    <name type="common">Issler's clubmoss</name>
    <name type="synonym">Lycopodium complanatum</name>
    <dbReference type="NCBI Taxonomy" id="34168"/>
    <lineage>
        <taxon>Eukaryota</taxon>
        <taxon>Viridiplantae</taxon>
        <taxon>Streptophyta</taxon>
        <taxon>Embryophyta</taxon>
        <taxon>Tracheophyta</taxon>
        <taxon>Lycopodiopsida</taxon>
        <taxon>Lycopodiales</taxon>
        <taxon>Lycopodiaceae</taxon>
        <taxon>Lycopodioideae</taxon>
        <taxon>Diphasiastrum</taxon>
    </lineage>
</organism>
<protein>
    <submittedName>
        <fullName evidence="1">Uncharacterized protein</fullName>
    </submittedName>
</protein>
<reference evidence="2" key="1">
    <citation type="journal article" date="2024" name="Proc. Natl. Acad. Sci. U.S.A.">
        <title>Extraordinary preservation of gene collinearity over three hundred million years revealed in homosporous lycophytes.</title>
        <authorList>
            <person name="Li C."/>
            <person name="Wickell D."/>
            <person name="Kuo L.Y."/>
            <person name="Chen X."/>
            <person name="Nie B."/>
            <person name="Liao X."/>
            <person name="Peng D."/>
            <person name="Ji J."/>
            <person name="Jenkins J."/>
            <person name="Williams M."/>
            <person name="Shu S."/>
            <person name="Plott C."/>
            <person name="Barry K."/>
            <person name="Rajasekar S."/>
            <person name="Grimwood J."/>
            <person name="Han X."/>
            <person name="Sun S."/>
            <person name="Hou Z."/>
            <person name="He W."/>
            <person name="Dai G."/>
            <person name="Sun C."/>
            <person name="Schmutz J."/>
            <person name="Leebens-Mack J.H."/>
            <person name="Li F.W."/>
            <person name="Wang L."/>
        </authorList>
    </citation>
    <scope>NUCLEOTIDE SEQUENCE [LARGE SCALE GENOMIC DNA]</scope>
    <source>
        <strain evidence="2">cv. PW_Plant_1</strain>
    </source>
</reference>
<evidence type="ECO:0000313" key="1">
    <source>
        <dbReference type="EMBL" id="KAJ7526551.1"/>
    </source>
</evidence>
<keyword evidence="2" id="KW-1185">Reference proteome</keyword>
<name>A0ACC2B9Y9_DIPCM</name>
<dbReference type="EMBL" id="CM055107">
    <property type="protein sequence ID" value="KAJ7526551.1"/>
    <property type="molecule type" value="Genomic_DNA"/>
</dbReference>
<gene>
    <name evidence="1" type="ORF">O6H91_16G011700</name>
</gene>
<sequence>MEKTQTGTLLDSQHVSQHSNIVSTQSIQGLIRITEVISEKAVVVFSVSTCCICHAVKRLLSSLGVSPAVYELDQERDGPDIEAALQKLTACSQALPAVYIGSQYLGGLDQLIAAHICGALVPQLKEAGALWL</sequence>
<accession>A0ACC2B9Y9</accession>